<evidence type="ECO:0000313" key="3">
    <source>
        <dbReference type="EMBL" id="GAW84023.1"/>
    </source>
</evidence>
<dbReference type="RefSeq" id="XP_028546612.1">
    <property type="nucleotide sequence ID" value="XM_028690811.1"/>
</dbReference>
<name>A0A1Y1JUE4_PLAGO</name>
<comment type="caution">
    <text evidence="3">The sequence shown here is derived from an EMBL/GenBank/DDBJ whole genome shotgun (WGS) entry which is preliminary data.</text>
</comment>
<evidence type="ECO:0000313" key="4">
    <source>
        <dbReference type="Proteomes" id="UP000195521"/>
    </source>
</evidence>
<dbReference type="Proteomes" id="UP000195521">
    <property type="component" value="Unassembled WGS sequence"/>
</dbReference>
<keyword evidence="4" id="KW-1185">Reference proteome</keyword>
<dbReference type="AlphaFoldDB" id="A0A1Y1JUE4"/>
<proteinExistence type="predicted"/>
<dbReference type="EMBL" id="BDQF01000066">
    <property type="protein sequence ID" value="GAW84023.1"/>
    <property type="molecule type" value="Genomic_DNA"/>
</dbReference>
<evidence type="ECO:0000256" key="2">
    <source>
        <dbReference type="SAM" id="Phobius"/>
    </source>
</evidence>
<feature type="compositionally biased region" description="Basic and acidic residues" evidence="1">
    <location>
        <begin position="184"/>
        <end position="198"/>
    </location>
</feature>
<keyword evidence="2" id="KW-1133">Transmembrane helix</keyword>
<protein>
    <submittedName>
        <fullName evidence="3">Variable surface protein</fullName>
    </submittedName>
</protein>
<sequence>MNIIICTSLILLIKCRDRKNIKFSFANIRTHNHDLFYGMICLKNVKRNIIIIIMIAGCDDKYLVYLAQFREKCSSFHKNNCAHICNERNELNKNIFKIKSKYPTQISAYSNLHVENEGKDFCEGCTSECKYSKNTQCCNEGYVVLKSGEELLCEGNNLSKDETVTKVEKSKLQSILDSQFSETRSSKSDNHEKPDEKPTALSSPVYDHHSTRPVKLQTNPESLSVTSNSINNAFVNNENNESSEKPLPRYGIQVLHNKRMLIHKKDPQNILVAYMMDLKVMITNLLIKKFPKVRILIVFILIMEIRVLHMLFQISIFV</sequence>
<reference evidence="4" key="1">
    <citation type="submission" date="2017-04" db="EMBL/GenBank/DDBJ databases">
        <title>Plasmodium gonderi genome.</title>
        <authorList>
            <person name="Arisue N."/>
            <person name="Honma H."/>
            <person name="Kawai S."/>
            <person name="Tougan T."/>
            <person name="Tanabe K."/>
            <person name="Horii T."/>
        </authorList>
    </citation>
    <scope>NUCLEOTIDE SEQUENCE [LARGE SCALE GENOMIC DNA]</scope>
    <source>
        <strain evidence="4">ATCC 30045</strain>
    </source>
</reference>
<feature type="region of interest" description="Disordered" evidence="1">
    <location>
        <begin position="177"/>
        <end position="222"/>
    </location>
</feature>
<dbReference type="GeneID" id="39744831"/>
<gene>
    <name evidence="3" type="ORF">PGO_000655</name>
</gene>
<feature type="transmembrane region" description="Helical" evidence="2">
    <location>
        <begin position="294"/>
        <end position="316"/>
    </location>
</feature>
<accession>A0A1Y1JUE4</accession>
<keyword evidence="2" id="KW-0812">Transmembrane</keyword>
<evidence type="ECO:0000256" key="1">
    <source>
        <dbReference type="SAM" id="MobiDB-lite"/>
    </source>
</evidence>
<keyword evidence="2" id="KW-0472">Membrane</keyword>
<organism evidence="3 4">
    <name type="scientific">Plasmodium gonderi</name>
    <dbReference type="NCBI Taxonomy" id="77519"/>
    <lineage>
        <taxon>Eukaryota</taxon>
        <taxon>Sar</taxon>
        <taxon>Alveolata</taxon>
        <taxon>Apicomplexa</taxon>
        <taxon>Aconoidasida</taxon>
        <taxon>Haemosporida</taxon>
        <taxon>Plasmodiidae</taxon>
        <taxon>Plasmodium</taxon>
        <taxon>Plasmodium (Plasmodium)</taxon>
    </lineage>
</organism>